<feature type="region of interest" description="Disordered" evidence="1">
    <location>
        <begin position="49"/>
        <end position="75"/>
    </location>
</feature>
<sequence length="75" mass="7760">MEFAVRLAARIGTAGVCAALVGCGFAQKPYAGDPLLRGGRAVWWTSDVPPPVPPATGPLPVPPPEPAPPTSSRWE</sequence>
<dbReference type="PROSITE" id="PS51257">
    <property type="entry name" value="PROKAR_LIPOPROTEIN"/>
    <property type="match status" value="1"/>
</dbReference>
<name>A0A6M5Z1M3_9BACT</name>
<evidence type="ECO:0000313" key="3">
    <source>
        <dbReference type="Proteomes" id="UP000503447"/>
    </source>
</evidence>
<reference evidence="3" key="1">
    <citation type="submission" date="2020-05" db="EMBL/GenBank/DDBJ databases">
        <title>Frigoriglobus tundricola gen. nov., sp. nov., a psychrotolerant cellulolytic planctomycete of the family Gemmataceae with two divergent copies of 16S rRNA gene.</title>
        <authorList>
            <person name="Kulichevskaya I.S."/>
            <person name="Ivanova A.A."/>
            <person name="Naumoff D.G."/>
            <person name="Beletsky A.V."/>
            <person name="Rijpstra W.I.C."/>
            <person name="Sinninghe Damste J.S."/>
            <person name="Mardanov A.V."/>
            <person name="Ravin N.V."/>
            <person name="Dedysh S.N."/>
        </authorList>
    </citation>
    <scope>NUCLEOTIDE SEQUENCE [LARGE SCALE GENOMIC DNA]</scope>
    <source>
        <strain evidence="3">PL17</strain>
    </source>
</reference>
<proteinExistence type="predicted"/>
<keyword evidence="3" id="KW-1185">Reference proteome</keyword>
<dbReference type="EMBL" id="CP053452">
    <property type="protein sequence ID" value="QJX00260.1"/>
    <property type="molecule type" value="Genomic_DNA"/>
</dbReference>
<dbReference type="AlphaFoldDB" id="A0A6M5Z1M3"/>
<accession>A0A6M5Z1M3</accession>
<dbReference type="Proteomes" id="UP000503447">
    <property type="component" value="Chromosome"/>
</dbReference>
<dbReference type="KEGG" id="ftj:FTUN_7885"/>
<gene>
    <name evidence="2" type="ORF">FTUN_7885</name>
</gene>
<evidence type="ECO:0000313" key="2">
    <source>
        <dbReference type="EMBL" id="QJX00260.1"/>
    </source>
</evidence>
<organism evidence="2 3">
    <name type="scientific">Frigoriglobus tundricola</name>
    <dbReference type="NCBI Taxonomy" id="2774151"/>
    <lineage>
        <taxon>Bacteria</taxon>
        <taxon>Pseudomonadati</taxon>
        <taxon>Planctomycetota</taxon>
        <taxon>Planctomycetia</taxon>
        <taxon>Gemmatales</taxon>
        <taxon>Gemmataceae</taxon>
        <taxon>Frigoriglobus</taxon>
    </lineage>
</organism>
<protein>
    <submittedName>
        <fullName evidence="2">Uncharacterized protein</fullName>
    </submittedName>
</protein>
<evidence type="ECO:0000256" key="1">
    <source>
        <dbReference type="SAM" id="MobiDB-lite"/>
    </source>
</evidence>
<feature type="compositionally biased region" description="Pro residues" evidence="1">
    <location>
        <begin position="49"/>
        <end position="69"/>
    </location>
</feature>